<proteinExistence type="predicted"/>
<reference evidence="2 3" key="1">
    <citation type="journal article" date="2014" name="BMC Genomics">
        <title>Genome and secretome analysis of the hemibiotrophic fungal pathogen, Moniliophthora roreri, which causes frosty pod rot disease of cacao: mechanisms of the biotrophic and necrotrophic phases.</title>
        <authorList>
            <person name="Meinhardt L.W."/>
            <person name="Costa G.G.L."/>
            <person name="Thomazella D.P.T."/>
            <person name="Teixeira P.J.P.L."/>
            <person name="Carazzolle M.F."/>
            <person name="Schuster S.C."/>
            <person name="Carlson J.E."/>
            <person name="Guiltinan M.J."/>
            <person name="Mieczkowski P."/>
            <person name="Farmer A."/>
            <person name="Ramaraj T."/>
            <person name="Crozier J."/>
            <person name="Davis R.E."/>
            <person name="Shao J."/>
            <person name="Melnick R.L."/>
            <person name="Pereira G.A.G."/>
            <person name="Bailey B.A."/>
        </authorList>
    </citation>
    <scope>NUCLEOTIDE SEQUENCE [LARGE SCALE GENOMIC DNA]</scope>
    <source>
        <strain evidence="2 3">MCA 2997</strain>
    </source>
</reference>
<evidence type="ECO:0000256" key="1">
    <source>
        <dbReference type="SAM" id="MobiDB-lite"/>
    </source>
</evidence>
<keyword evidence="3" id="KW-1185">Reference proteome</keyword>
<dbReference type="EMBL" id="AWSO01000373">
    <property type="protein sequence ID" value="ESK91134.1"/>
    <property type="molecule type" value="Genomic_DNA"/>
</dbReference>
<dbReference type="HOGENOM" id="CLU_055489_0_0_1"/>
<feature type="region of interest" description="Disordered" evidence="1">
    <location>
        <begin position="404"/>
        <end position="428"/>
    </location>
</feature>
<feature type="compositionally biased region" description="Acidic residues" evidence="1">
    <location>
        <begin position="418"/>
        <end position="428"/>
    </location>
</feature>
<dbReference type="KEGG" id="mrr:Moror_9551"/>
<organism evidence="2 3">
    <name type="scientific">Moniliophthora roreri (strain MCA 2997)</name>
    <name type="common">Cocoa frosty pod rot fungus</name>
    <name type="synonym">Crinipellis roreri</name>
    <dbReference type="NCBI Taxonomy" id="1381753"/>
    <lineage>
        <taxon>Eukaryota</taxon>
        <taxon>Fungi</taxon>
        <taxon>Dikarya</taxon>
        <taxon>Basidiomycota</taxon>
        <taxon>Agaricomycotina</taxon>
        <taxon>Agaricomycetes</taxon>
        <taxon>Agaricomycetidae</taxon>
        <taxon>Agaricales</taxon>
        <taxon>Marasmiineae</taxon>
        <taxon>Marasmiaceae</taxon>
        <taxon>Moniliophthora</taxon>
    </lineage>
</organism>
<comment type="caution">
    <text evidence="2">The sequence shown here is derived from an EMBL/GenBank/DDBJ whole genome shotgun (WGS) entry which is preliminary data.</text>
</comment>
<evidence type="ECO:0000313" key="2">
    <source>
        <dbReference type="EMBL" id="ESK91134.1"/>
    </source>
</evidence>
<dbReference type="Proteomes" id="UP000017559">
    <property type="component" value="Unassembled WGS sequence"/>
</dbReference>
<accession>V2YHI7</accession>
<protein>
    <recommendedName>
        <fullName evidence="4">F-box domain-containing protein</fullName>
    </recommendedName>
</protein>
<name>V2YHI7_MONRO</name>
<sequence length="428" mass="49052">MQHAIPSELMNEIFHSFRLLSPIQDRQLHDFSLVCRSWTRPARAIIFHRVVLTSVERTETFVHLLSNSHQTISGGIRDLSVMKGDILECLTRGIVDLDAEAFLPHLQKLLIHRVSWGALSSIVRSALCNSATFGSISVLELSRSTFDTFGEYWSFLHSFTNIHTLLMKDIAIPFDQLTSVGLPKPAPLQLKVVKWMLTYGIAESDSAREWLDNIPLAVNSLLRDCGAHLDEFFLSIDERSTSSTQESRIKSILSKLDMTRNTSLRRIAVSTAIGRAKPTPDFLCDFLRNLTQIPYESTPRLQHLEFSDLNNHQSKLTADLEALDSILQHESFSSLETVICGTFRCFFHVSDFHKYTTINWSDPAETGFKEVDDLRRRFSHCNSRGIFRPIMEPAFYYNHDEEWKSDESDGSWESNWESSEDWDENVDQ</sequence>
<evidence type="ECO:0008006" key="4">
    <source>
        <dbReference type="Google" id="ProtNLM"/>
    </source>
</evidence>
<gene>
    <name evidence="2" type="ORF">Moror_9551</name>
</gene>
<evidence type="ECO:0000313" key="3">
    <source>
        <dbReference type="Proteomes" id="UP000017559"/>
    </source>
</evidence>
<dbReference type="AlphaFoldDB" id="V2YHI7"/>